<gene>
    <name evidence="3" type="ORF">SAMN04488693_11940</name>
</gene>
<organism evidence="3 4">
    <name type="scientific">Arthrobacter subterraneus</name>
    <dbReference type="NCBI Taxonomy" id="335973"/>
    <lineage>
        <taxon>Bacteria</taxon>
        <taxon>Bacillati</taxon>
        <taxon>Actinomycetota</taxon>
        <taxon>Actinomycetes</taxon>
        <taxon>Micrococcales</taxon>
        <taxon>Micrococcaceae</taxon>
        <taxon>Arthrobacter</taxon>
    </lineage>
</organism>
<evidence type="ECO:0000313" key="3">
    <source>
        <dbReference type="EMBL" id="SDI70716.1"/>
    </source>
</evidence>
<evidence type="ECO:0000259" key="2">
    <source>
        <dbReference type="Pfam" id="PF03457"/>
    </source>
</evidence>
<feature type="domain" description="Helicase-associated" evidence="2">
    <location>
        <begin position="163"/>
        <end position="224"/>
    </location>
</feature>
<dbReference type="STRING" id="335973.SAMN04488693_11940"/>
<feature type="region of interest" description="Disordered" evidence="1">
    <location>
        <begin position="1"/>
        <end position="22"/>
    </location>
</feature>
<evidence type="ECO:0000256" key="1">
    <source>
        <dbReference type="SAM" id="MobiDB-lite"/>
    </source>
</evidence>
<dbReference type="EMBL" id="FNDT01000019">
    <property type="protein sequence ID" value="SDI70716.1"/>
    <property type="molecule type" value="Genomic_DNA"/>
</dbReference>
<dbReference type="AlphaFoldDB" id="A0A1G8MS67"/>
<sequence>MTGVLTHDVPGQDTTSEGEWGPATSREEWLLMYQRGLSLRQISRLCRVKYEKVRLHIRTRERHDPTLAGRRLLLHDQPALPPKDWQQSPARPSWDDRYTELQELMERVGRFPQQLSEDMAERRLYKWVRWQRTRHLHGRLTEDQTARLDRLGNWQGATLGDRETHWRTIHAQLLEFIADTGRMPHRETPDATALEATLDVWIQTQRAKARAGKLTPIRRETLDQTIPGWNTRASLRSG</sequence>
<dbReference type="RefSeq" id="WP_090587860.1">
    <property type="nucleotide sequence ID" value="NZ_FNDT01000019.1"/>
</dbReference>
<dbReference type="Gene3D" id="6.10.140.530">
    <property type="match status" value="2"/>
</dbReference>
<proteinExistence type="predicted"/>
<dbReference type="OrthoDB" id="4947674at2"/>
<protein>
    <submittedName>
        <fullName evidence="3">Helicase associated domain-containing protein</fullName>
    </submittedName>
</protein>
<accession>A0A1G8MS67</accession>
<dbReference type="InterPro" id="IPR005114">
    <property type="entry name" value="Helicase_assoc"/>
</dbReference>
<dbReference type="PANTHER" id="PTHR33418:SF1">
    <property type="entry name" value="HELICASE-ASSOCIATED DOMAIN-CONTAINING PROTEIN"/>
    <property type="match status" value="1"/>
</dbReference>
<keyword evidence="4" id="KW-1185">Reference proteome</keyword>
<reference evidence="3 4" key="1">
    <citation type="submission" date="2016-10" db="EMBL/GenBank/DDBJ databases">
        <authorList>
            <person name="de Groot N.N."/>
        </authorList>
    </citation>
    <scope>NUCLEOTIDE SEQUENCE [LARGE SCALE GENOMIC DNA]</scope>
    <source>
        <strain evidence="3 4">NP_1H</strain>
    </source>
</reference>
<dbReference type="PANTHER" id="PTHR33418">
    <property type="entry name" value="HELICASE-ASSOCIATED"/>
    <property type="match status" value="1"/>
</dbReference>
<dbReference type="Proteomes" id="UP000199258">
    <property type="component" value="Unassembled WGS sequence"/>
</dbReference>
<evidence type="ECO:0000313" key="4">
    <source>
        <dbReference type="Proteomes" id="UP000199258"/>
    </source>
</evidence>
<dbReference type="Pfam" id="PF03457">
    <property type="entry name" value="HA"/>
    <property type="match status" value="2"/>
</dbReference>
<feature type="domain" description="Helicase-associated" evidence="2">
    <location>
        <begin position="93"/>
        <end position="152"/>
    </location>
</feature>
<name>A0A1G8MS67_9MICC</name>